<organism evidence="8 9">
    <name type="scientific">Thauera sedimentorum</name>
    <dbReference type="NCBI Taxonomy" id="2767595"/>
    <lineage>
        <taxon>Bacteria</taxon>
        <taxon>Pseudomonadati</taxon>
        <taxon>Pseudomonadota</taxon>
        <taxon>Betaproteobacteria</taxon>
        <taxon>Rhodocyclales</taxon>
        <taxon>Zoogloeaceae</taxon>
        <taxon>Thauera</taxon>
    </lineage>
</organism>
<evidence type="ECO:0000256" key="6">
    <source>
        <dbReference type="ARBA" id="ARBA00023136"/>
    </source>
</evidence>
<evidence type="ECO:0000256" key="4">
    <source>
        <dbReference type="ARBA" id="ARBA00022692"/>
    </source>
</evidence>
<evidence type="ECO:0000313" key="8">
    <source>
        <dbReference type="EMBL" id="MBD8502488.1"/>
    </source>
</evidence>
<evidence type="ECO:0000313" key="9">
    <source>
        <dbReference type="Proteomes" id="UP000603602"/>
    </source>
</evidence>
<dbReference type="Pfam" id="PF01891">
    <property type="entry name" value="CbiM"/>
    <property type="match status" value="1"/>
</dbReference>
<dbReference type="Gene3D" id="1.10.1760.20">
    <property type="match status" value="1"/>
</dbReference>
<reference evidence="9" key="1">
    <citation type="submission" date="2023-07" db="EMBL/GenBank/DDBJ databases">
        <title>Thauera sp. CAU 1555 isolated from sand of Yaerae Beach.</title>
        <authorList>
            <person name="Kim W."/>
        </authorList>
    </citation>
    <scope>NUCLEOTIDE SEQUENCE [LARGE SCALE GENOMIC DNA]</scope>
    <source>
        <strain evidence="9">CAU 1555</strain>
    </source>
</reference>
<dbReference type="EMBL" id="JACYTO010000001">
    <property type="protein sequence ID" value="MBD8502488.1"/>
    <property type="molecule type" value="Genomic_DNA"/>
</dbReference>
<keyword evidence="4 7" id="KW-0812">Transmembrane</keyword>
<gene>
    <name evidence="8" type="ORF">IFO67_06290</name>
</gene>
<evidence type="ECO:0000256" key="1">
    <source>
        <dbReference type="ARBA" id="ARBA00004651"/>
    </source>
</evidence>
<dbReference type="RefSeq" id="WP_187717266.1">
    <property type="nucleotide sequence ID" value="NZ_JACTAH010000001.1"/>
</dbReference>
<dbReference type="Proteomes" id="UP000603602">
    <property type="component" value="Unassembled WGS sequence"/>
</dbReference>
<comment type="subcellular location">
    <subcellularLocation>
        <location evidence="1">Cell membrane</location>
        <topology evidence="1">Multi-pass membrane protein</topology>
    </subcellularLocation>
</comment>
<feature type="transmembrane region" description="Helical" evidence="7">
    <location>
        <begin position="137"/>
        <end position="170"/>
    </location>
</feature>
<evidence type="ECO:0000256" key="7">
    <source>
        <dbReference type="SAM" id="Phobius"/>
    </source>
</evidence>
<dbReference type="InterPro" id="IPR002751">
    <property type="entry name" value="CbiM/NikMN"/>
</dbReference>
<feature type="transmembrane region" description="Helical" evidence="7">
    <location>
        <begin position="40"/>
        <end position="58"/>
    </location>
</feature>
<evidence type="ECO:0000256" key="3">
    <source>
        <dbReference type="ARBA" id="ARBA00022475"/>
    </source>
</evidence>
<feature type="transmembrane region" description="Helical" evidence="7">
    <location>
        <begin position="105"/>
        <end position="125"/>
    </location>
</feature>
<feature type="transmembrane region" description="Helical" evidence="7">
    <location>
        <begin position="182"/>
        <end position="204"/>
    </location>
</feature>
<keyword evidence="6 7" id="KW-0472">Membrane</keyword>
<feature type="transmembrane region" description="Helical" evidence="7">
    <location>
        <begin position="70"/>
        <end position="93"/>
    </location>
</feature>
<comment type="caution">
    <text evidence="8">The sequence shown here is derived from an EMBL/GenBank/DDBJ whole genome shotgun (WGS) entry which is preliminary data.</text>
</comment>
<feature type="transmembrane region" description="Helical" evidence="7">
    <location>
        <begin position="7"/>
        <end position="28"/>
    </location>
</feature>
<protein>
    <submittedName>
        <fullName evidence="8">Energy-coupling factor ABC transporter permease</fullName>
    </submittedName>
</protein>
<keyword evidence="5 7" id="KW-1133">Transmembrane helix</keyword>
<keyword evidence="9" id="KW-1185">Reference proteome</keyword>
<accession>A0ABR9B810</accession>
<keyword evidence="3" id="KW-1003">Cell membrane</keyword>
<evidence type="ECO:0000256" key="2">
    <source>
        <dbReference type="ARBA" id="ARBA00022448"/>
    </source>
</evidence>
<proteinExistence type="predicted"/>
<name>A0ABR9B810_9RHOO</name>
<sequence length="221" mass="24060">MNLSAGLFSATWHWSALVLSVAVGWLVWRTAPWGRLKSGTQLNLLLGFAVGLMLMWSLKAGVKPGLNLHLMGAMAATLALGPQLAIVTLALALTGITLNGAIEWQAWPINFLLMVVVPVVLAHRLHKLIERFLPAHFFVFVFVAGFFGAALTVMLQGLVASGVMVAAGAYEAAFLASDYLPYFLLLGFSEGWISGGVITLMVVYRPEWVAAFDDRRYLVRK</sequence>
<evidence type="ECO:0000256" key="5">
    <source>
        <dbReference type="ARBA" id="ARBA00022989"/>
    </source>
</evidence>
<keyword evidence="2" id="KW-0813">Transport</keyword>